<keyword evidence="1" id="KW-1133">Transmembrane helix</keyword>
<comment type="caution">
    <text evidence="2">The sequence shown here is derived from an EMBL/GenBank/DDBJ whole genome shotgun (WGS) entry which is preliminary data.</text>
</comment>
<dbReference type="Proteomes" id="UP000789831">
    <property type="component" value="Unassembled WGS sequence"/>
</dbReference>
<keyword evidence="3" id="KW-1185">Reference proteome</keyword>
<feature type="transmembrane region" description="Helical" evidence="1">
    <location>
        <begin position="27"/>
        <end position="45"/>
    </location>
</feature>
<evidence type="ECO:0000313" key="3">
    <source>
        <dbReference type="Proteomes" id="UP000789831"/>
    </source>
</evidence>
<accession>A0A9N8ZS61</accession>
<proteinExistence type="predicted"/>
<dbReference type="AlphaFoldDB" id="A0A9N8ZS61"/>
<organism evidence="2 3">
    <name type="scientific">Ambispora gerdemannii</name>
    <dbReference type="NCBI Taxonomy" id="144530"/>
    <lineage>
        <taxon>Eukaryota</taxon>
        <taxon>Fungi</taxon>
        <taxon>Fungi incertae sedis</taxon>
        <taxon>Mucoromycota</taxon>
        <taxon>Glomeromycotina</taxon>
        <taxon>Glomeromycetes</taxon>
        <taxon>Archaeosporales</taxon>
        <taxon>Ambisporaceae</taxon>
        <taxon>Ambispora</taxon>
    </lineage>
</organism>
<keyword evidence="1" id="KW-0812">Transmembrane</keyword>
<protein>
    <submittedName>
        <fullName evidence="2">1879_t:CDS:1</fullName>
    </submittedName>
</protein>
<sequence>MSEHLVSDAGSNVILAQNNISEMYPQILSVHCIAQAYLCAVAFTLHPIKKKYHYTEITTSHISGLFLGLVRLGAAIKRWSLNF</sequence>
<keyword evidence="1" id="KW-0472">Membrane</keyword>
<name>A0A9N8ZS61_9GLOM</name>
<reference evidence="2" key="1">
    <citation type="submission" date="2021-06" db="EMBL/GenBank/DDBJ databases">
        <authorList>
            <person name="Kallberg Y."/>
            <person name="Tangrot J."/>
            <person name="Rosling A."/>
        </authorList>
    </citation>
    <scope>NUCLEOTIDE SEQUENCE</scope>
    <source>
        <strain evidence="2">MT106</strain>
    </source>
</reference>
<evidence type="ECO:0000313" key="2">
    <source>
        <dbReference type="EMBL" id="CAG8506114.1"/>
    </source>
</evidence>
<dbReference type="EMBL" id="CAJVPL010000523">
    <property type="protein sequence ID" value="CAG8506114.1"/>
    <property type="molecule type" value="Genomic_DNA"/>
</dbReference>
<evidence type="ECO:0000256" key="1">
    <source>
        <dbReference type="SAM" id="Phobius"/>
    </source>
</evidence>
<gene>
    <name evidence="2" type="ORF">AGERDE_LOCUS4499</name>
</gene>